<evidence type="ECO:0008006" key="5">
    <source>
        <dbReference type="Google" id="ProtNLM"/>
    </source>
</evidence>
<name>A0A8T3DDC1_9TELE</name>
<keyword evidence="2" id="KW-0067">ATP-binding</keyword>
<evidence type="ECO:0000256" key="2">
    <source>
        <dbReference type="ARBA" id="ARBA00022840"/>
    </source>
</evidence>
<dbReference type="Gene3D" id="3.40.850.10">
    <property type="entry name" value="Kinesin motor domain"/>
    <property type="match status" value="1"/>
</dbReference>
<dbReference type="Proteomes" id="UP000829720">
    <property type="component" value="Unassembled WGS sequence"/>
</dbReference>
<accession>A0A8T3DDC1</accession>
<dbReference type="OrthoDB" id="3176171at2759"/>
<organism evidence="3 4">
    <name type="scientific">Albula goreensis</name>
    <dbReference type="NCBI Taxonomy" id="1534307"/>
    <lineage>
        <taxon>Eukaryota</taxon>
        <taxon>Metazoa</taxon>
        <taxon>Chordata</taxon>
        <taxon>Craniata</taxon>
        <taxon>Vertebrata</taxon>
        <taxon>Euteleostomi</taxon>
        <taxon>Actinopterygii</taxon>
        <taxon>Neopterygii</taxon>
        <taxon>Teleostei</taxon>
        <taxon>Albuliformes</taxon>
        <taxon>Albulidae</taxon>
        <taxon>Albula</taxon>
    </lineage>
</organism>
<dbReference type="AlphaFoldDB" id="A0A8T3DDC1"/>
<comment type="caution">
    <text evidence="3">The sequence shown here is derived from an EMBL/GenBank/DDBJ whole genome shotgun (WGS) entry which is preliminary data.</text>
</comment>
<dbReference type="EMBL" id="JAERUA010000009">
    <property type="protein sequence ID" value="KAI1895203.1"/>
    <property type="molecule type" value="Genomic_DNA"/>
</dbReference>
<gene>
    <name evidence="3" type="ORF">AGOR_G00103890</name>
</gene>
<protein>
    <recommendedName>
        <fullName evidence="5">StAR related lipid transfer domain containing 9</fullName>
    </recommendedName>
</protein>
<dbReference type="InterPro" id="IPR036961">
    <property type="entry name" value="Kinesin_motor_dom_sf"/>
</dbReference>
<dbReference type="PANTHER" id="PTHR47117">
    <property type="entry name" value="STAR-RELATED LIPID TRANSFER PROTEIN 9"/>
    <property type="match status" value="1"/>
</dbReference>
<dbReference type="PANTHER" id="PTHR47117:SF1">
    <property type="entry name" value="STAR-RELATED LIPID TRANSFER PROTEIN 9"/>
    <property type="match status" value="1"/>
</dbReference>
<evidence type="ECO:0000256" key="1">
    <source>
        <dbReference type="ARBA" id="ARBA00022741"/>
    </source>
</evidence>
<sequence>MANVKVAIRVRPLSARESSDGGRIAVQVEDKVVRIKNTKLDGRMDSPADSREKLLEFGFDYCYWSVDPEAPHYASQEETPLWRHGRTANDIPNAVANPAGSAQKNPATVSQAAVPRQPHCDQRWAGDWHWIAG</sequence>
<keyword evidence="1" id="KW-0547">Nucleotide-binding</keyword>
<evidence type="ECO:0000313" key="3">
    <source>
        <dbReference type="EMBL" id="KAI1895203.1"/>
    </source>
</evidence>
<dbReference type="SUPFAM" id="SSF52540">
    <property type="entry name" value="P-loop containing nucleoside triphosphate hydrolases"/>
    <property type="match status" value="1"/>
</dbReference>
<proteinExistence type="predicted"/>
<evidence type="ECO:0000313" key="4">
    <source>
        <dbReference type="Proteomes" id="UP000829720"/>
    </source>
</evidence>
<keyword evidence="4" id="KW-1185">Reference proteome</keyword>
<dbReference type="GO" id="GO:0005524">
    <property type="term" value="F:ATP binding"/>
    <property type="evidence" value="ECO:0007669"/>
    <property type="project" value="UniProtKB-KW"/>
</dbReference>
<dbReference type="InterPro" id="IPR027417">
    <property type="entry name" value="P-loop_NTPase"/>
</dbReference>
<reference evidence="3" key="1">
    <citation type="submission" date="2021-01" db="EMBL/GenBank/DDBJ databases">
        <authorList>
            <person name="Zahm M."/>
            <person name="Roques C."/>
            <person name="Cabau C."/>
            <person name="Klopp C."/>
            <person name="Donnadieu C."/>
            <person name="Jouanno E."/>
            <person name="Lampietro C."/>
            <person name="Louis A."/>
            <person name="Herpin A."/>
            <person name="Echchiki A."/>
            <person name="Berthelot C."/>
            <person name="Parey E."/>
            <person name="Roest-Crollius H."/>
            <person name="Braasch I."/>
            <person name="Postlethwait J."/>
            <person name="Bobe J."/>
            <person name="Montfort J."/>
            <person name="Bouchez O."/>
            <person name="Begum T."/>
            <person name="Mejri S."/>
            <person name="Adams A."/>
            <person name="Chen W.-J."/>
            <person name="Guiguen Y."/>
        </authorList>
    </citation>
    <scope>NUCLEOTIDE SEQUENCE</scope>
    <source>
        <tissue evidence="3">Blood</tissue>
    </source>
</reference>